<protein>
    <recommendedName>
        <fullName evidence="1">DUF6998 domain-containing protein</fullName>
    </recommendedName>
</protein>
<dbReference type="OrthoDB" id="7221045at2"/>
<evidence type="ECO:0000259" key="1">
    <source>
        <dbReference type="Pfam" id="PF22522"/>
    </source>
</evidence>
<dbReference type="Pfam" id="PF22522">
    <property type="entry name" value="DUF6998"/>
    <property type="match status" value="1"/>
</dbReference>
<organism evidence="2 3">
    <name type="scientific">Falsochrobactrum ovis</name>
    <dbReference type="NCBI Taxonomy" id="1293442"/>
    <lineage>
        <taxon>Bacteria</taxon>
        <taxon>Pseudomonadati</taxon>
        <taxon>Pseudomonadota</taxon>
        <taxon>Alphaproteobacteria</taxon>
        <taxon>Hyphomicrobiales</taxon>
        <taxon>Brucellaceae</taxon>
        <taxon>Falsochrobactrum</taxon>
    </lineage>
</organism>
<dbReference type="AlphaFoldDB" id="A0A364JW33"/>
<dbReference type="RefSeq" id="WP_111575117.1">
    <property type="nucleotide sequence ID" value="NZ_JBHEEY010000005.1"/>
</dbReference>
<dbReference type="InterPro" id="IPR054267">
    <property type="entry name" value="DUF6998"/>
</dbReference>
<reference evidence="2 3" key="1">
    <citation type="submission" date="2018-06" db="EMBL/GenBank/DDBJ databases">
        <title>Genomic Encyclopedia of Type Strains, Phase IV (KMG-IV): sequencing the most valuable type-strain genomes for metagenomic binning, comparative biology and taxonomic classification.</title>
        <authorList>
            <person name="Goeker M."/>
        </authorList>
    </citation>
    <scope>NUCLEOTIDE SEQUENCE [LARGE SCALE GENOMIC DNA]</scope>
    <source>
        <strain evidence="2 3">DSM 26720</strain>
    </source>
</reference>
<evidence type="ECO:0000313" key="2">
    <source>
        <dbReference type="EMBL" id="RAK30107.1"/>
    </source>
</evidence>
<gene>
    <name evidence="2" type="ORF">C7374_104169</name>
</gene>
<name>A0A364JW33_9HYPH</name>
<comment type="caution">
    <text evidence="2">The sequence shown here is derived from an EMBL/GenBank/DDBJ whole genome shotgun (WGS) entry which is preliminary data.</text>
</comment>
<proteinExistence type="predicted"/>
<keyword evidence="3" id="KW-1185">Reference proteome</keyword>
<evidence type="ECO:0000313" key="3">
    <source>
        <dbReference type="Proteomes" id="UP000249453"/>
    </source>
</evidence>
<accession>A0A364JW33</accession>
<dbReference type="Proteomes" id="UP000249453">
    <property type="component" value="Unassembled WGS sequence"/>
</dbReference>
<sequence>MNRDLSQPTLTQVQIIQSLAEALSWFEKEVSWGVSPSELNHLTGRIGELYAAMITRGQMALATNQRGYDVVSAANERISVKTVTSSNHVAFNPNTFHEVDRVMVLRINVDDDQGVSVEELLDTSATEARSVLREQNAKLIYTINKGRREQRPVEMLAVTDRAFYSPFEIRRFENGAIRIYRDGEQQQVVVKEILRSIAASIGVEITNTKGGIKNTQQLGADIIRALNSRSFQKLDDS</sequence>
<feature type="domain" description="DUF6998" evidence="1">
    <location>
        <begin position="34"/>
        <end position="131"/>
    </location>
</feature>
<dbReference type="EMBL" id="QLMK01000004">
    <property type="protein sequence ID" value="RAK30107.1"/>
    <property type="molecule type" value="Genomic_DNA"/>
</dbReference>